<organism evidence="1 2">
    <name type="scientific">Chryseolinea soli</name>
    <dbReference type="NCBI Taxonomy" id="2321403"/>
    <lineage>
        <taxon>Bacteria</taxon>
        <taxon>Pseudomonadati</taxon>
        <taxon>Bacteroidota</taxon>
        <taxon>Cytophagia</taxon>
        <taxon>Cytophagales</taxon>
        <taxon>Fulvivirgaceae</taxon>
        <taxon>Chryseolinea</taxon>
    </lineage>
</organism>
<dbReference type="OrthoDB" id="680635at2"/>
<accession>A0A385SVC0</accession>
<reference evidence="2" key="1">
    <citation type="submission" date="2018-09" db="EMBL/GenBank/DDBJ databases">
        <title>Chryseolinea sp. KIS68-18 isolated from soil.</title>
        <authorList>
            <person name="Weon H.-Y."/>
            <person name="Kwon S.-W."/>
            <person name="Lee S.A."/>
        </authorList>
    </citation>
    <scope>NUCLEOTIDE SEQUENCE [LARGE SCALE GENOMIC DNA]</scope>
    <source>
        <strain evidence="2">KIS68-18</strain>
    </source>
</reference>
<name>A0A385SVC0_9BACT</name>
<evidence type="ECO:0000313" key="2">
    <source>
        <dbReference type="Proteomes" id="UP000266183"/>
    </source>
</evidence>
<dbReference type="Proteomes" id="UP000266183">
    <property type="component" value="Chromosome"/>
</dbReference>
<gene>
    <name evidence="1" type="ORF">D4L85_31125</name>
</gene>
<keyword evidence="2" id="KW-1185">Reference proteome</keyword>
<sequence length="156" mass="17622">MAKSRAQKDLLVRLDADNYSSNDLVVFSVPTISLPYTLQQQGYERVNGEFEYQGEYYSLVKQRLENDTLFMVCIKDHHQKKLVKVLNEYTNLANNLPASAHHTLDSFGKLFKDYTSAESAAISAGAGWCILLSSFVEKDYSLLQRNEPVLSPPPRG</sequence>
<dbReference type="RefSeq" id="WP_119758020.1">
    <property type="nucleotide sequence ID" value="NZ_CP032382.1"/>
</dbReference>
<dbReference type="EMBL" id="CP032382">
    <property type="protein sequence ID" value="AYB34762.1"/>
    <property type="molecule type" value="Genomic_DNA"/>
</dbReference>
<protein>
    <submittedName>
        <fullName evidence="1">Uncharacterized protein</fullName>
    </submittedName>
</protein>
<evidence type="ECO:0000313" key="1">
    <source>
        <dbReference type="EMBL" id="AYB34762.1"/>
    </source>
</evidence>
<proteinExistence type="predicted"/>
<dbReference type="KEGG" id="chk:D4L85_31125"/>
<dbReference type="AlphaFoldDB" id="A0A385SVC0"/>